<accession>A0A8E1S2N3</accession>
<keyword evidence="1" id="KW-0805">Transcription regulation</keyword>
<dbReference type="Pfam" id="PF00440">
    <property type="entry name" value="TetR_N"/>
    <property type="match status" value="1"/>
</dbReference>
<evidence type="ECO:0000256" key="3">
    <source>
        <dbReference type="ARBA" id="ARBA00023163"/>
    </source>
</evidence>
<dbReference type="PANTHER" id="PTHR30055:SF200">
    <property type="entry name" value="HTH-TYPE TRANSCRIPTIONAL REPRESSOR BDCR"/>
    <property type="match status" value="1"/>
</dbReference>
<dbReference type="Proteomes" id="UP000071979">
    <property type="component" value="Unassembled WGS sequence"/>
</dbReference>
<dbReference type="FunFam" id="1.10.10.60:FF:000141">
    <property type="entry name" value="TetR family transcriptional regulator"/>
    <property type="match status" value="1"/>
</dbReference>
<dbReference type="PROSITE" id="PS50977">
    <property type="entry name" value="HTH_TETR_2"/>
    <property type="match status" value="1"/>
</dbReference>
<name>A0A8E1S2N3_9GAMM</name>
<comment type="caution">
    <text evidence="6">The sequence shown here is derived from an EMBL/GenBank/DDBJ whole genome shotgun (WGS) entry which is preliminary data.</text>
</comment>
<dbReference type="SUPFAM" id="SSF46689">
    <property type="entry name" value="Homeodomain-like"/>
    <property type="match status" value="1"/>
</dbReference>
<reference evidence="6 7" key="1">
    <citation type="journal article" date="2016" name="Front. Microbiol.">
        <title>Genomic Resource of Rice Seed Associated Bacteria.</title>
        <authorList>
            <person name="Midha S."/>
            <person name="Bansal K."/>
            <person name="Sharma S."/>
            <person name="Kumar N."/>
            <person name="Patil P.P."/>
            <person name="Chaudhry V."/>
            <person name="Patil P.B."/>
        </authorList>
    </citation>
    <scope>NUCLEOTIDE SEQUENCE [LARGE SCALE GENOMIC DNA]</scope>
    <source>
        <strain evidence="6 7">SA3</strain>
    </source>
</reference>
<dbReference type="SUPFAM" id="SSF48498">
    <property type="entry name" value="Tetracyclin repressor-like, C-terminal domain"/>
    <property type="match status" value="1"/>
</dbReference>
<evidence type="ECO:0000313" key="6">
    <source>
        <dbReference type="EMBL" id="KTS69495.1"/>
    </source>
</evidence>
<keyword evidence="3" id="KW-0804">Transcription</keyword>
<evidence type="ECO:0000313" key="7">
    <source>
        <dbReference type="Proteomes" id="UP000071979"/>
    </source>
</evidence>
<evidence type="ECO:0000256" key="1">
    <source>
        <dbReference type="ARBA" id="ARBA00023015"/>
    </source>
</evidence>
<keyword evidence="2 4" id="KW-0238">DNA-binding</keyword>
<dbReference type="AlphaFoldDB" id="A0A8E1S2N3"/>
<gene>
    <name evidence="6" type="ORF">SA3R_02395</name>
</gene>
<feature type="domain" description="HTH tetR-type" evidence="5">
    <location>
        <begin position="1"/>
        <end position="61"/>
    </location>
</feature>
<sequence>MRKKQHILNAAERLFYNNGFHATSTDYICREAKVSTRTLYQHFPSRERLTAAVMTARRQRFADLLSQPDDPAAISQLFSVLEQWMRAEGSLGCFFAKAYGEYAEQDAELAAQALDYRYWQRGYIRACLAYSHRTSPSALADAIWILFEGAIMAGLVDGPQAAVTARLAAEQLMANTP</sequence>
<dbReference type="PANTHER" id="PTHR30055">
    <property type="entry name" value="HTH-TYPE TRANSCRIPTIONAL REGULATOR RUTR"/>
    <property type="match status" value="1"/>
</dbReference>
<proteinExistence type="predicted"/>
<dbReference type="GO" id="GO:0003700">
    <property type="term" value="F:DNA-binding transcription factor activity"/>
    <property type="evidence" value="ECO:0007669"/>
    <property type="project" value="TreeGrafter"/>
</dbReference>
<dbReference type="RefSeq" id="WP_058776409.1">
    <property type="nucleotide sequence ID" value="NZ_LDSD01000005.1"/>
</dbReference>
<feature type="DNA-binding region" description="H-T-H motif" evidence="4">
    <location>
        <begin position="24"/>
        <end position="43"/>
    </location>
</feature>
<organism evidence="6 7">
    <name type="scientific">Pantoea dispersa</name>
    <dbReference type="NCBI Taxonomy" id="59814"/>
    <lineage>
        <taxon>Bacteria</taxon>
        <taxon>Pseudomonadati</taxon>
        <taxon>Pseudomonadota</taxon>
        <taxon>Gammaproteobacteria</taxon>
        <taxon>Enterobacterales</taxon>
        <taxon>Erwiniaceae</taxon>
        <taxon>Pantoea</taxon>
    </lineage>
</organism>
<dbReference type="GO" id="GO:0000976">
    <property type="term" value="F:transcription cis-regulatory region binding"/>
    <property type="evidence" value="ECO:0007669"/>
    <property type="project" value="TreeGrafter"/>
</dbReference>
<protein>
    <submittedName>
        <fullName evidence="6">Transcriptional regulator</fullName>
    </submittedName>
</protein>
<dbReference type="InterPro" id="IPR036271">
    <property type="entry name" value="Tet_transcr_reg_TetR-rel_C_sf"/>
</dbReference>
<dbReference type="PRINTS" id="PR00455">
    <property type="entry name" value="HTHTETR"/>
</dbReference>
<dbReference type="Gene3D" id="1.10.357.10">
    <property type="entry name" value="Tetracycline Repressor, domain 2"/>
    <property type="match status" value="1"/>
</dbReference>
<dbReference type="InterPro" id="IPR001647">
    <property type="entry name" value="HTH_TetR"/>
</dbReference>
<dbReference type="InterPro" id="IPR009057">
    <property type="entry name" value="Homeodomain-like_sf"/>
</dbReference>
<evidence type="ECO:0000259" key="5">
    <source>
        <dbReference type="PROSITE" id="PS50977"/>
    </source>
</evidence>
<dbReference type="EMBL" id="LDSE01000004">
    <property type="protein sequence ID" value="KTS69495.1"/>
    <property type="molecule type" value="Genomic_DNA"/>
</dbReference>
<evidence type="ECO:0000256" key="2">
    <source>
        <dbReference type="ARBA" id="ARBA00023125"/>
    </source>
</evidence>
<evidence type="ECO:0000256" key="4">
    <source>
        <dbReference type="PROSITE-ProRule" id="PRU00335"/>
    </source>
</evidence>
<dbReference type="InterPro" id="IPR050109">
    <property type="entry name" value="HTH-type_TetR-like_transc_reg"/>
</dbReference>